<protein>
    <submittedName>
        <fullName evidence="2">Uncharacterized protein</fullName>
    </submittedName>
</protein>
<dbReference type="Proteomes" id="UP000516052">
    <property type="component" value="Chromosome"/>
</dbReference>
<evidence type="ECO:0000313" key="3">
    <source>
        <dbReference type="Proteomes" id="UP000516052"/>
    </source>
</evidence>
<proteinExistence type="predicted"/>
<dbReference type="KEGG" id="sroi:IAG44_22580"/>
<evidence type="ECO:0000313" key="2">
    <source>
        <dbReference type="EMBL" id="QNP71923.1"/>
    </source>
</evidence>
<dbReference type="AlphaFoldDB" id="A0A7H0IGK7"/>
<keyword evidence="1" id="KW-0472">Membrane</keyword>
<organism evidence="2 3">
    <name type="scientific">Streptomyces roseirectus</name>
    <dbReference type="NCBI Taxonomy" id="2768066"/>
    <lineage>
        <taxon>Bacteria</taxon>
        <taxon>Bacillati</taxon>
        <taxon>Actinomycetota</taxon>
        <taxon>Actinomycetes</taxon>
        <taxon>Kitasatosporales</taxon>
        <taxon>Streptomycetaceae</taxon>
        <taxon>Streptomyces</taxon>
    </lineage>
</organism>
<accession>A0A7H0IGK7</accession>
<name>A0A7H0IGK7_9ACTN</name>
<keyword evidence="1" id="KW-1133">Transmembrane helix</keyword>
<dbReference type="RefSeq" id="WP_187748881.1">
    <property type="nucleotide sequence ID" value="NZ_CP060828.1"/>
</dbReference>
<keyword evidence="3" id="KW-1185">Reference proteome</keyword>
<dbReference type="EMBL" id="CP060828">
    <property type="protein sequence ID" value="QNP71923.1"/>
    <property type="molecule type" value="Genomic_DNA"/>
</dbReference>
<gene>
    <name evidence="2" type="ORF">IAG44_22580</name>
</gene>
<evidence type="ECO:0000256" key="1">
    <source>
        <dbReference type="SAM" id="Phobius"/>
    </source>
</evidence>
<feature type="transmembrane region" description="Helical" evidence="1">
    <location>
        <begin position="25"/>
        <end position="44"/>
    </location>
</feature>
<reference evidence="2 3" key="1">
    <citation type="submission" date="2020-08" db="EMBL/GenBank/DDBJ databases">
        <title>A novel species.</title>
        <authorList>
            <person name="Gao J."/>
        </authorList>
    </citation>
    <scope>NUCLEOTIDE SEQUENCE [LARGE SCALE GENOMIC DNA]</scope>
    <source>
        <strain evidence="2 3">CRXT-G-22</strain>
    </source>
</reference>
<keyword evidence="1" id="KW-0812">Transmembrane</keyword>
<sequence>MLPFWLTLLLVIALGYTLDEYCGLTWWQRALTVCAVIFTLEAVNQGVRRWGRRRATQRG</sequence>